<feature type="domain" description="D-isomer specific 2-hydroxyacid dehydrogenase catalytic" evidence="3">
    <location>
        <begin position="2"/>
        <end position="285"/>
    </location>
</feature>
<evidence type="ECO:0000259" key="3">
    <source>
        <dbReference type="Pfam" id="PF00389"/>
    </source>
</evidence>
<evidence type="ECO:0000256" key="2">
    <source>
        <dbReference type="RuleBase" id="RU003719"/>
    </source>
</evidence>
<dbReference type="InterPro" id="IPR006140">
    <property type="entry name" value="D-isomer_DH_NAD-bd"/>
</dbReference>
<proteinExistence type="inferred from homology"/>
<evidence type="ECO:0000256" key="1">
    <source>
        <dbReference type="ARBA" id="ARBA00023002"/>
    </source>
</evidence>
<keyword evidence="1 2" id="KW-0560">Oxidoreductase</keyword>
<dbReference type="Gene3D" id="3.40.50.720">
    <property type="entry name" value="NAD(P)-binding Rossmann-like Domain"/>
    <property type="match status" value="2"/>
</dbReference>
<evidence type="ECO:0000313" key="6">
    <source>
        <dbReference type="Proteomes" id="UP001521222"/>
    </source>
</evidence>
<dbReference type="SUPFAM" id="SSF52283">
    <property type="entry name" value="Formate/glycerate dehydrogenase catalytic domain-like"/>
    <property type="match status" value="1"/>
</dbReference>
<protein>
    <recommendedName>
        <fullName evidence="7">Glyoxylate reductase</fullName>
    </recommendedName>
</protein>
<dbReference type="Pfam" id="PF02826">
    <property type="entry name" value="2-Hacid_dh_C"/>
    <property type="match status" value="1"/>
</dbReference>
<dbReference type="EMBL" id="JAKIXB020000009">
    <property type="protein sequence ID" value="KAL1605597.1"/>
    <property type="molecule type" value="Genomic_DNA"/>
</dbReference>
<evidence type="ECO:0008006" key="7">
    <source>
        <dbReference type="Google" id="ProtNLM"/>
    </source>
</evidence>
<dbReference type="PROSITE" id="PS00671">
    <property type="entry name" value="D_2_HYDROXYACID_DH_3"/>
    <property type="match status" value="1"/>
</dbReference>
<name>A0ABR3RME5_9PLEO</name>
<comment type="similarity">
    <text evidence="2">Belongs to the D-isomer specific 2-hydroxyacid dehydrogenase family.</text>
</comment>
<dbReference type="PANTHER" id="PTHR10996:SF277">
    <property type="entry name" value="GLYOXYLATE REDUCTASE_HYDROXYPYRUVATE REDUCTASE"/>
    <property type="match status" value="1"/>
</dbReference>
<dbReference type="InterPro" id="IPR036291">
    <property type="entry name" value="NAD(P)-bd_dom_sf"/>
</dbReference>
<dbReference type="Pfam" id="PF00389">
    <property type="entry name" value="2-Hacid_dh"/>
    <property type="match status" value="1"/>
</dbReference>
<organism evidence="5 6">
    <name type="scientific">Nothophoma quercina</name>
    <dbReference type="NCBI Taxonomy" id="749835"/>
    <lineage>
        <taxon>Eukaryota</taxon>
        <taxon>Fungi</taxon>
        <taxon>Dikarya</taxon>
        <taxon>Ascomycota</taxon>
        <taxon>Pezizomycotina</taxon>
        <taxon>Dothideomycetes</taxon>
        <taxon>Pleosporomycetidae</taxon>
        <taxon>Pleosporales</taxon>
        <taxon>Pleosporineae</taxon>
        <taxon>Didymellaceae</taxon>
        <taxon>Nothophoma</taxon>
    </lineage>
</organism>
<dbReference type="SUPFAM" id="SSF51735">
    <property type="entry name" value="NAD(P)-binding Rossmann-fold domains"/>
    <property type="match status" value="1"/>
</dbReference>
<sequence length="288" mass="31358">MVSDKVDEELLEATGGQLKVVATFTAGTDHIDLRALKKRNIRLGYITDCLSDAVADLAVMLVLMAQRRAGEAMTTVSRGEWPQTPWHPLHMTGPQLKGTTVGFLGFGRISQAALQKLVGFGIRQAIYITSQPGKPVQEDHFDLIRKSARGDTIPIEVAQDLDQIARDSDIIIVGCALTPSTKHLVKAEFFSKMKNTSVIVNIARGPVIDTNALEQALSQGKIFGAGLDVIEDEPNIQADHAILKQPRCVVLPHIGSATIETREQMAAESLQNLLAGLAGEEMINEWKF</sequence>
<comment type="caution">
    <text evidence="5">The sequence shown here is derived from an EMBL/GenBank/DDBJ whole genome shotgun (WGS) entry which is preliminary data.</text>
</comment>
<dbReference type="InterPro" id="IPR029753">
    <property type="entry name" value="D-isomer_DH_CS"/>
</dbReference>
<dbReference type="Proteomes" id="UP001521222">
    <property type="component" value="Unassembled WGS sequence"/>
</dbReference>
<keyword evidence="6" id="KW-1185">Reference proteome</keyword>
<dbReference type="InterPro" id="IPR006139">
    <property type="entry name" value="D-isomer_2_OHA_DH_cat_dom"/>
</dbReference>
<dbReference type="InterPro" id="IPR050223">
    <property type="entry name" value="D-isomer_2-hydroxyacid_DH"/>
</dbReference>
<accession>A0ABR3RME5</accession>
<evidence type="ECO:0000259" key="4">
    <source>
        <dbReference type="Pfam" id="PF02826"/>
    </source>
</evidence>
<dbReference type="PANTHER" id="PTHR10996">
    <property type="entry name" value="2-HYDROXYACID DEHYDROGENASE-RELATED"/>
    <property type="match status" value="1"/>
</dbReference>
<gene>
    <name evidence="5" type="ORF">SLS59_003399</name>
</gene>
<dbReference type="CDD" id="cd05301">
    <property type="entry name" value="GDH"/>
    <property type="match status" value="1"/>
</dbReference>
<feature type="domain" description="D-isomer specific 2-hydroxyacid dehydrogenase NAD-binding" evidence="4">
    <location>
        <begin position="59"/>
        <end position="255"/>
    </location>
</feature>
<evidence type="ECO:0000313" key="5">
    <source>
        <dbReference type="EMBL" id="KAL1605597.1"/>
    </source>
</evidence>
<reference evidence="5 6" key="1">
    <citation type="submission" date="2024-02" db="EMBL/GenBank/DDBJ databases">
        <title>De novo assembly and annotation of 12 fungi associated with fruit tree decline syndrome in Ontario, Canada.</title>
        <authorList>
            <person name="Sulman M."/>
            <person name="Ellouze W."/>
            <person name="Ilyukhin E."/>
        </authorList>
    </citation>
    <scope>NUCLEOTIDE SEQUENCE [LARGE SCALE GENOMIC DNA]</scope>
    <source>
        <strain evidence="5 6">M97-236</strain>
    </source>
</reference>